<comment type="similarity">
    <text evidence="2 13">Belongs to the sodium:solute symporter (SSF) (TC 2.A.21) family.</text>
</comment>
<evidence type="ECO:0000256" key="3">
    <source>
        <dbReference type="ARBA" id="ARBA00022448"/>
    </source>
</evidence>
<comment type="subcellular location">
    <subcellularLocation>
        <location evidence="1">Membrane</location>
        <topology evidence="1">Multi-pass membrane protein</topology>
    </subcellularLocation>
</comment>
<feature type="transmembrane region" description="Helical" evidence="14">
    <location>
        <begin position="6"/>
        <end position="26"/>
    </location>
</feature>
<dbReference type="Gene3D" id="1.20.1730.10">
    <property type="entry name" value="Sodium/glucose cotransporter"/>
    <property type="match status" value="1"/>
</dbReference>
<accession>A0ABM1E6R6</accession>
<feature type="transmembrane region" description="Helical" evidence="14">
    <location>
        <begin position="196"/>
        <end position="214"/>
    </location>
</feature>
<evidence type="ECO:0000256" key="8">
    <source>
        <dbReference type="ARBA" id="ARBA00023053"/>
    </source>
</evidence>
<keyword evidence="7 14" id="KW-1133">Transmembrane helix</keyword>
<dbReference type="InterPro" id="IPR001734">
    <property type="entry name" value="Na/solute_symporter"/>
</dbReference>
<proteinExistence type="inferred from homology"/>
<feature type="transmembrane region" description="Helical" evidence="14">
    <location>
        <begin position="136"/>
        <end position="164"/>
    </location>
</feature>
<dbReference type="Proteomes" id="UP000695022">
    <property type="component" value="Unplaced"/>
</dbReference>
<evidence type="ECO:0000256" key="11">
    <source>
        <dbReference type="ARBA" id="ARBA00023180"/>
    </source>
</evidence>
<feature type="transmembrane region" description="Helical" evidence="14">
    <location>
        <begin position="58"/>
        <end position="77"/>
    </location>
</feature>
<protein>
    <submittedName>
        <fullName evidence="16">High-affinity choline transporter 1-like isoform X1</fullName>
    </submittedName>
</protein>
<keyword evidence="8" id="KW-0915">Sodium</keyword>
<keyword evidence="4 14" id="KW-0812">Transmembrane</keyword>
<keyword evidence="11" id="KW-0325">Glycoprotein</keyword>
<reference evidence="16" key="1">
    <citation type="submission" date="2025-08" db="UniProtKB">
        <authorList>
            <consortium name="RefSeq"/>
        </authorList>
    </citation>
    <scope>IDENTIFICATION</scope>
</reference>
<evidence type="ECO:0000313" key="15">
    <source>
        <dbReference type="Proteomes" id="UP000695022"/>
    </source>
</evidence>
<dbReference type="InterPro" id="IPR038377">
    <property type="entry name" value="Na/Glc_symporter_sf"/>
</dbReference>
<keyword evidence="5" id="KW-0769">Symport</keyword>
<keyword evidence="9" id="KW-0406">Ion transport</keyword>
<evidence type="ECO:0000256" key="12">
    <source>
        <dbReference type="ARBA" id="ARBA00023201"/>
    </source>
</evidence>
<dbReference type="PANTHER" id="PTHR45897">
    <property type="entry name" value="HIGH-AFFINITY CHOLINE TRANSPORTER 1"/>
    <property type="match status" value="1"/>
</dbReference>
<feature type="transmembrane region" description="Helical" evidence="14">
    <location>
        <begin position="441"/>
        <end position="461"/>
    </location>
</feature>
<evidence type="ECO:0000256" key="1">
    <source>
        <dbReference type="ARBA" id="ARBA00004141"/>
    </source>
</evidence>
<dbReference type="GeneID" id="106809340"/>
<feature type="transmembrane region" description="Helical" evidence="14">
    <location>
        <begin position="408"/>
        <end position="429"/>
    </location>
</feature>
<feature type="transmembrane region" description="Helical" evidence="14">
    <location>
        <begin position="334"/>
        <end position="362"/>
    </location>
</feature>
<dbReference type="PROSITE" id="PS50283">
    <property type="entry name" value="NA_SOLUT_SYMP_3"/>
    <property type="match status" value="1"/>
</dbReference>
<feature type="transmembrane region" description="Helical" evidence="14">
    <location>
        <begin position="170"/>
        <end position="189"/>
    </location>
</feature>
<dbReference type="InterPro" id="IPR052244">
    <property type="entry name" value="Choline_transporter"/>
</dbReference>
<evidence type="ECO:0000256" key="2">
    <source>
        <dbReference type="ARBA" id="ARBA00006434"/>
    </source>
</evidence>
<evidence type="ECO:0000256" key="10">
    <source>
        <dbReference type="ARBA" id="ARBA00023136"/>
    </source>
</evidence>
<gene>
    <name evidence="16" type="primary">LOC106809340</name>
</gene>
<keyword evidence="10 14" id="KW-0472">Membrane</keyword>
<evidence type="ECO:0000256" key="9">
    <source>
        <dbReference type="ARBA" id="ARBA00023065"/>
    </source>
</evidence>
<keyword evidence="12" id="KW-0739">Sodium transport</keyword>
<name>A0ABM1E6R6_PRICU</name>
<feature type="transmembrane region" description="Helical" evidence="14">
    <location>
        <begin position="271"/>
        <end position="292"/>
    </location>
</feature>
<evidence type="ECO:0000256" key="14">
    <source>
        <dbReference type="SAM" id="Phobius"/>
    </source>
</evidence>
<evidence type="ECO:0000256" key="7">
    <source>
        <dbReference type="ARBA" id="ARBA00022989"/>
    </source>
</evidence>
<evidence type="ECO:0000313" key="16">
    <source>
        <dbReference type="RefSeq" id="XP_014667887.1"/>
    </source>
</evidence>
<keyword evidence="15" id="KW-1185">Reference proteome</keyword>
<organism evidence="15 16">
    <name type="scientific">Priapulus caudatus</name>
    <name type="common">Priapulid worm</name>
    <dbReference type="NCBI Taxonomy" id="37621"/>
    <lineage>
        <taxon>Eukaryota</taxon>
        <taxon>Metazoa</taxon>
        <taxon>Ecdysozoa</taxon>
        <taxon>Scalidophora</taxon>
        <taxon>Priapulida</taxon>
        <taxon>Priapulimorpha</taxon>
        <taxon>Priapulimorphida</taxon>
        <taxon>Priapulidae</taxon>
        <taxon>Priapulus</taxon>
    </lineage>
</organism>
<keyword evidence="6" id="KW-0530">Neurotransmitter biosynthesis</keyword>
<evidence type="ECO:0000256" key="5">
    <source>
        <dbReference type="ARBA" id="ARBA00022847"/>
    </source>
</evidence>
<feature type="transmembrane region" description="Helical" evidence="14">
    <location>
        <begin position="238"/>
        <end position="259"/>
    </location>
</feature>
<keyword evidence="3" id="KW-0813">Transport</keyword>
<feature type="transmembrane region" description="Helical" evidence="14">
    <location>
        <begin position="89"/>
        <end position="110"/>
    </location>
</feature>
<dbReference type="CDD" id="cd11474">
    <property type="entry name" value="SLC5sbd_CHT"/>
    <property type="match status" value="1"/>
</dbReference>
<evidence type="ECO:0000256" key="6">
    <source>
        <dbReference type="ARBA" id="ARBA00022979"/>
    </source>
</evidence>
<sequence length="598" mass="63209">MEVDVWGLAVLAVLYAVILGIGIYAAKVSKARSDAVSIQEGEQQEEASDMLMVANRKLSTFVGVCTMTATFICGSYINGTAQSVAEQGLVWTLAPPGIFLGMIIGGLFFAKKMRDQNYITFLDPFEKRFGEKMTGLLFIAAFCADMFWSASVLAALGTSIAVIVGLDTRIAIVASAIVAIIYTVLGQMLSVAYTDVVQLAFMSFGLLLGIPFVLTNEHVGSIMEGSDQWLGTIENKQIAVWIDFFIVMIFGSIPWQSYFQRVLSARSGTQAQYFSIIGSFGAFLLAIPPVLIGAAGSVANWTAVGDGVSPLDVAAGGDASMVLPLVLHSFTPRAVSLLGLCALSAAVMSSIDSAILGSSSMFTHNIYRTLLRSSASSSELLRVQRGAVVVVGGVACAISLTVTSVLGMFVIAADVVFVALLPQLVAVVYCTEGAANTYGSLAGLVVAVLLRLGAGEPLLGLPPLIYYGALYDAELGHLFPYRTFAMLASLATIVAVSSAAWWLFVTRGTSRRWDVLGCFVGGRPLLVVDGCSVMGSIRSAEERKDTNCTCKTDPEIKFTNCGNRCSEVGCEVGAGDSSLNGCAKAVPAWNGERTSHRS</sequence>
<evidence type="ECO:0000256" key="4">
    <source>
        <dbReference type="ARBA" id="ARBA00022692"/>
    </source>
</evidence>
<evidence type="ECO:0000256" key="13">
    <source>
        <dbReference type="RuleBase" id="RU362091"/>
    </source>
</evidence>
<feature type="transmembrane region" description="Helical" evidence="14">
    <location>
        <begin position="383"/>
        <end position="402"/>
    </location>
</feature>
<dbReference type="RefSeq" id="XP_014667887.1">
    <property type="nucleotide sequence ID" value="XM_014812401.1"/>
</dbReference>
<feature type="transmembrane region" description="Helical" evidence="14">
    <location>
        <begin position="481"/>
        <end position="504"/>
    </location>
</feature>
<dbReference type="PANTHER" id="PTHR45897:SF4">
    <property type="entry name" value="HIGH-AFFINITY CHOLINE TRANSPORTER 1"/>
    <property type="match status" value="1"/>
</dbReference>
<dbReference type="Pfam" id="PF00474">
    <property type="entry name" value="SSF"/>
    <property type="match status" value="1"/>
</dbReference>